<dbReference type="AlphaFoldDB" id="A0A974DQZ3"/>
<protein>
    <submittedName>
        <fullName evidence="2">Uncharacterized protein</fullName>
    </submittedName>
</protein>
<feature type="region of interest" description="Disordered" evidence="1">
    <location>
        <begin position="1"/>
        <end position="140"/>
    </location>
</feature>
<sequence length="140" mass="15859">MGRRTGPRTGRRPGLRTGRRPGPRMGRRPETGLEQGLGAVTEVEQGYSMEQKQDLEQPGARARKQEVRGVPQISSYGNKRNVKGRVHLDFQPYPTNKANWNRTEREVSVVKKRRQQPGGPRFYCLSSLTNSAPPYNSLEQ</sequence>
<proteinExistence type="predicted"/>
<feature type="compositionally biased region" description="Basic residues" evidence="1">
    <location>
        <begin position="1"/>
        <end position="26"/>
    </location>
</feature>
<name>A0A974DQZ3_XENLA</name>
<accession>A0A974DQZ3</accession>
<feature type="compositionally biased region" description="Polar residues" evidence="1">
    <location>
        <begin position="126"/>
        <end position="140"/>
    </location>
</feature>
<evidence type="ECO:0000256" key="1">
    <source>
        <dbReference type="SAM" id="MobiDB-lite"/>
    </source>
</evidence>
<dbReference type="EMBL" id="CM004468">
    <property type="protein sequence ID" value="OCT96383.1"/>
    <property type="molecule type" value="Genomic_DNA"/>
</dbReference>
<gene>
    <name evidence="2" type="ORF">XELAEV_18014060mg</name>
</gene>
<evidence type="ECO:0000313" key="2">
    <source>
        <dbReference type="EMBL" id="OCT96383.1"/>
    </source>
</evidence>
<organism evidence="2 3">
    <name type="scientific">Xenopus laevis</name>
    <name type="common">African clawed frog</name>
    <dbReference type="NCBI Taxonomy" id="8355"/>
    <lineage>
        <taxon>Eukaryota</taxon>
        <taxon>Metazoa</taxon>
        <taxon>Chordata</taxon>
        <taxon>Craniata</taxon>
        <taxon>Vertebrata</taxon>
        <taxon>Euteleostomi</taxon>
        <taxon>Amphibia</taxon>
        <taxon>Batrachia</taxon>
        <taxon>Anura</taxon>
        <taxon>Pipoidea</taxon>
        <taxon>Pipidae</taxon>
        <taxon>Xenopodinae</taxon>
        <taxon>Xenopus</taxon>
        <taxon>Xenopus</taxon>
    </lineage>
</organism>
<dbReference type="Proteomes" id="UP000694892">
    <property type="component" value="Chromosome 2L"/>
</dbReference>
<evidence type="ECO:0000313" key="3">
    <source>
        <dbReference type="Proteomes" id="UP000694892"/>
    </source>
</evidence>
<reference evidence="3" key="1">
    <citation type="journal article" date="2016" name="Nature">
        <title>Genome evolution in the allotetraploid frog Xenopus laevis.</title>
        <authorList>
            <person name="Session A.M."/>
            <person name="Uno Y."/>
            <person name="Kwon T."/>
            <person name="Chapman J.A."/>
            <person name="Toyoda A."/>
            <person name="Takahashi S."/>
            <person name="Fukui A."/>
            <person name="Hikosaka A."/>
            <person name="Suzuki A."/>
            <person name="Kondo M."/>
            <person name="van Heeringen S.J."/>
            <person name="Quigley I."/>
            <person name="Heinz S."/>
            <person name="Ogino H."/>
            <person name="Ochi H."/>
            <person name="Hellsten U."/>
            <person name="Lyons J.B."/>
            <person name="Simakov O."/>
            <person name="Putnam N."/>
            <person name="Stites J."/>
            <person name="Kuroki Y."/>
            <person name="Tanaka T."/>
            <person name="Michiue T."/>
            <person name="Watanabe M."/>
            <person name="Bogdanovic O."/>
            <person name="Lister R."/>
            <person name="Georgiou G."/>
            <person name="Paranjpe S.S."/>
            <person name="van Kruijsbergen I."/>
            <person name="Shu S."/>
            <person name="Carlson J."/>
            <person name="Kinoshita T."/>
            <person name="Ohta Y."/>
            <person name="Mawaribuchi S."/>
            <person name="Jenkins J."/>
            <person name="Grimwood J."/>
            <person name="Schmutz J."/>
            <person name="Mitros T."/>
            <person name="Mozaffari S.V."/>
            <person name="Suzuki Y."/>
            <person name="Haramoto Y."/>
            <person name="Yamamoto T.S."/>
            <person name="Takagi C."/>
            <person name="Heald R."/>
            <person name="Miller K."/>
            <person name="Haudenschild C."/>
            <person name="Kitzman J."/>
            <person name="Nakayama T."/>
            <person name="Izutsu Y."/>
            <person name="Robert J."/>
            <person name="Fortriede J."/>
            <person name="Burns K."/>
            <person name="Lotay V."/>
            <person name="Karimi K."/>
            <person name="Yasuoka Y."/>
            <person name="Dichmann D.S."/>
            <person name="Flajnik M.F."/>
            <person name="Houston D.W."/>
            <person name="Shendure J."/>
            <person name="DuPasquier L."/>
            <person name="Vize P.D."/>
            <person name="Zorn A.M."/>
            <person name="Ito M."/>
            <person name="Marcotte E.M."/>
            <person name="Wallingford J.B."/>
            <person name="Ito Y."/>
            <person name="Asashima M."/>
            <person name="Ueno N."/>
            <person name="Matsuda Y."/>
            <person name="Veenstra G.J."/>
            <person name="Fujiyama A."/>
            <person name="Harland R.M."/>
            <person name="Taira M."/>
            <person name="Rokhsar D.S."/>
        </authorList>
    </citation>
    <scope>NUCLEOTIDE SEQUENCE [LARGE SCALE GENOMIC DNA]</scope>
    <source>
        <strain evidence="3">J</strain>
    </source>
</reference>